<organism evidence="1 2">
    <name type="scientific">Dentiscutata heterogama</name>
    <dbReference type="NCBI Taxonomy" id="1316150"/>
    <lineage>
        <taxon>Eukaryota</taxon>
        <taxon>Fungi</taxon>
        <taxon>Fungi incertae sedis</taxon>
        <taxon>Mucoromycota</taxon>
        <taxon>Glomeromycotina</taxon>
        <taxon>Glomeromycetes</taxon>
        <taxon>Diversisporales</taxon>
        <taxon>Gigasporaceae</taxon>
        <taxon>Dentiscutata</taxon>
    </lineage>
</organism>
<dbReference type="Proteomes" id="UP000789702">
    <property type="component" value="Unassembled WGS sequence"/>
</dbReference>
<sequence>CGPNQDCENGKCTCPDNKKNCSGTCTDTQTDNKNCGFCGHPCDSKENCVDGKCCPKSGPEGGRNKTNETSGPVEKGGRNKTNETSGPVEKGGRNKSNETSGPVEKDGKNKINETTGP</sequence>
<name>A0ACA9N9U2_9GLOM</name>
<proteinExistence type="predicted"/>
<gene>
    <name evidence="1" type="ORF">DHETER_LOCUS8979</name>
</gene>
<keyword evidence="2" id="KW-1185">Reference proteome</keyword>
<dbReference type="EMBL" id="CAJVPU010015039">
    <property type="protein sequence ID" value="CAG8644056.1"/>
    <property type="molecule type" value="Genomic_DNA"/>
</dbReference>
<protein>
    <submittedName>
        <fullName evidence="1">16339_t:CDS:1</fullName>
    </submittedName>
</protein>
<reference evidence="1" key="1">
    <citation type="submission" date="2021-06" db="EMBL/GenBank/DDBJ databases">
        <authorList>
            <person name="Kallberg Y."/>
            <person name="Tangrot J."/>
            <person name="Rosling A."/>
        </authorList>
    </citation>
    <scope>NUCLEOTIDE SEQUENCE</scope>
    <source>
        <strain evidence="1">IL203A</strain>
    </source>
</reference>
<evidence type="ECO:0000313" key="2">
    <source>
        <dbReference type="Proteomes" id="UP000789702"/>
    </source>
</evidence>
<evidence type="ECO:0000313" key="1">
    <source>
        <dbReference type="EMBL" id="CAG8644056.1"/>
    </source>
</evidence>
<comment type="caution">
    <text evidence="1">The sequence shown here is derived from an EMBL/GenBank/DDBJ whole genome shotgun (WGS) entry which is preliminary data.</text>
</comment>
<feature type="non-terminal residue" evidence="1">
    <location>
        <position position="1"/>
    </location>
</feature>
<feature type="non-terminal residue" evidence="1">
    <location>
        <position position="117"/>
    </location>
</feature>
<accession>A0ACA9N9U2</accession>